<dbReference type="GO" id="GO:0003700">
    <property type="term" value="F:DNA-binding transcription factor activity"/>
    <property type="evidence" value="ECO:0007669"/>
    <property type="project" value="InterPro"/>
</dbReference>
<dbReference type="Pfam" id="PF01022">
    <property type="entry name" value="HTH_5"/>
    <property type="match status" value="1"/>
</dbReference>
<reference evidence="5 6" key="1">
    <citation type="submission" date="2019-08" db="EMBL/GenBank/DDBJ databases">
        <title>In-depth cultivation of the pig gut microbiome towards novel bacterial diversity and tailored functional studies.</title>
        <authorList>
            <person name="Wylensek D."/>
            <person name="Hitch T.C.A."/>
            <person name="Clavel T."/>
        </authorList>
    </citation>
    <scope>NUCLEOTIDE SEQUENCE [LARGE SCALE GENOMIC DNA]</scope>
    <source>
        <strain evidence="5 6">WCA-389-WT-5B</strain>
    </source>
</reference>
<gene>
    <name evidence="5" type="ORF">FX155_10755</name>
</gene>
<evidence type="ECO:0000259" key="4">
    <source>
        <dbReference type="PROSITE" id="PS50987"/>
    </source>
</evidence>
<dbReference type="PANTHER" id="PTHR33154">
    <property type="entry name" value="TRANSCRIPTIONAL REGULATOR, ARSR FAMILY"/>
    <property type="match status" value="1"/>
</dbReference>
<dbReference type="InterPro" id="IPR011991">
    <property type="entry name" value="ArsR-like_HTH"/>
</dbReference>
<sequence length="106" mass="12138">MENLAFKARLFKALGDENRLHILELLQGGERCACVLLENLHLSQPTLSHHMKILCDAGLVIGRKEGKWVYYTLNRETARELEALIRELFRETPSFKPADCSCPRCP</sequence>
<evidence type="ECO:0000313" key="5">
    <source>
        <dbReference type="EMBL" id="MSS83063.1"/>
    </source>
</evidence>
<evidence type="ECO:0000256" key="1">
    <source>
        <dbReference type="ARBA" id="ARBA00023015"/>
    </source>
</evidence>
<dbReference type="OrthoDB" id="9798835at2"/>
<dbReference type="PRINTS" id="PR00778">
    <property type="entry name" value="HTHARSR"/>
</dbReference>
<feature type="domain" description="HTH arsR-type" evidence="4">
    <location>
        <begin position="1"/>
        <end position="93"/>
    </location>
</feature>
<dbReference type="EMBL" id="VULN01000021">
    <property type="protein sequence ID" value="MSS83063.1"/>
    <property type="molecule type" value="Genomic_DNA"/>
</dbReference>
<keyword evidence="2" id="KW-0238">DNA-binding</keyword>
<accession>A0A6N7W3I3</accession>
<dbReference type="AlphaFoldDB" id="A0A6N7W3I3"/>
<dbReference type="InterPro" id="IPR051081">
    <property type="entry name" value="HTH_MetalResp_TranReg"/>
</dbReference>
<dbReference type="GO" id="GO:0003677">
    <property type="term" value="F:DNA binding"/>
    <property type="evidence" value="ECO:0007669"/>
    <property type="project" value="UniProtKB-KW"/>
</dbReference>
<dbReference type="SMART" id="SM00418">
    <property type="entry name" value="HTH_ARSR"/>
    <property type="match status" value="1"/>
</dbReference>
<organism evidence="5 6">
    <name type="scientific">Acidaminococcus fermentans</name>
    <dbReference type="NCBI Taxonomy" id="905"/>
    <lineage>
        <taxon>Bacteria</taxon>
        <taxon>Bacillati</taxon>
        <taxon>Bacillota</taxon>
        <taxon>Negativicutes</taxon>
        <taxon>Acidaminococcales</taxon>
        <taxon>Acidaminococcaceae</taxon>
        <taxon>Acidaminococcus</taxon>
    </lineage>
</organism>
<proteinExistence type="predicted"/>
<comment type="caution">
    <text evidence="5">The sequence shown here is derived from an EMBL/GenBank/DDBJ whole genome shotgun (WGS) entry which is preliminary data.</text>
</comment>
<dbReference type="Proteomes" id="UP000441455">
    <property type="component" value="Unassembled WGS sequence"/>
</dbReference>
<dbReference type="Gene3D" id="1.10.10.10">
    <property type="entry name" value="Winged helix-like DNA-binding domain superfamily/Winged helix DNA-binding domain"/>
    <property type="match status" value="1"/>
</dbReference>
<dbReference type="InterPro" id="IPR036388">
    <property type="entry name" value="WH-like_DNA-bd_sf"/>
</dbReference>
<dbReference type="InterPro" id="IPR001845">
    <property type="entry name" value="HTH_ArsR_DNA-bd_dom"/>
</dbReference>
<dbReference type="InterPro" id="IPR036390">
    <property type="entry name" value="WH_DNA-bd_sf"/>
</dbReference>
<dbReference type="SUPFAM" id="SSF46785">
    <property type="entry name" value="Winged helix' DNA-binding domain"/>
    <property type="match status" value="1"/>
</dbReference>
<evidence type="ECO:0000256" key="2">
    <source>
        <dbReference type="ARBA" id="ARBA00023125"/>
    </source>
</evidence>
<name>A0A6N7W3I3_ACIFE</name>
<dbReference type="RefSeq" id="WP_154488680.1">
    <property type="nucleotide sequence ID" value="NZ_VULN01000021.1"/>
</dbReference>
<evidence type="ECO:0000313" key="6">
    <source>
        <dbReference type="Proteomes" id="UP000441455"/>
    </source>
</evidence>
<keyword evidence="1" id="KW-0805">Transcription regulation</keyword>
<dbReference type="PANTHER" id="PTHR33154:SF18">
    <property type="entry name" value="ARSENICAL RESISTANCE OPERON REPRESSOR"/>
    <property type="match status" value="1"/>
</dbReference>
<dbReference type="CDD" id="cd00090">
    <property type="entry name" value="HTH_ARSR"/>
    <property type="match status" value="1"/>
</dbReference>
<dbReference type="NCBIfam" id="NF033788">
    <property type="entry name" value="HTH_metalloreg"/>
    <property type="match status" value="1"/>
</dbReference>
<keyword evidence="3" id="KW-0804">Transcription</keyword>
<evidence type="ECO:0000256" key="3">
    <source>
        <dbReference type="ARBA" id="ARBA00023163"/>
    </source>
</evidence>
<dbReference type="PROSITE" id="PS50987">
    <property type="entry name" value="HTH_ARSR_2"/>
    <property type="match status" value="1"/>
</dbReference>
<protein>
    <submittedName>
        <fullName evidence="5">Winged helix-turn-helix transcriptional regulator</fullName>
    </submittedName>
</protein>